<keyword evidence="1" id="KW-0472">Membrane</keyword>
<keyword evidence="3" id="KW-1185">Reference proteome</keyword>
<dbReference type="EMBL" id="RYZR01000008">
    <property type="protein sequence ID" value="RUL61518.1"/>
    <property type="molecule type" value="Genomic_DNA"/>
</dbReference>
<dbReference type="Proteomes" id="UP000267077">
    <property type="component" value="Unassembled WGS sequence"/>
</dbReference>
<feature type="transmembrane region" description="Helical" evidence="1">
    <location>
        <begin position="251"/>
        <end position="269"/>
    </location>
</feature>
<protein>
    <submittedName>
        <fullName evidence="2">DUF4239 domain-containing protein</fullName>
    </submittedName>
</protein>
<dbReference type="Pfam" id="PF14023">
    <property type="entry name" value="Bestrophin-like"/>
    <property type="match status" value="1"/>
</dbReference>
<keyword evidence="1" id="KW-0812">Transmembrane</keyword>
<keyword evidence="1" id="KW-1133">Transmembrane helix</keyword>
<organism evidence="2 3">
    <name type="scientific">Dyella dinghuensis</name>
    <dbReference type="NCBI Taxonomy" id="1920169"/>
    <lineage>
        <taxon>Bacteria</taxon>
        <taxon>Pseudomonadati</taxon>
        <taxon>Pseudomonadota</taxon>
        <taxon>Gammaproteobacteria</taxon>
        <taxon>Lysobacterales</taxon>
        <taxon>Rhodanobacteraceae</taxon>
        <taxon>Dyella</taxon>
    </lineage>
</organism>
<feature type="transmembrane region" description="Helical" evidence="1">
    <location>
        <begin position="93"/>
        <end position="112"/>
    </location>
</feature>
<feature type="transmembrane region" description="Helical" evidence="1">
    <location>
        <begin position="227"/>
        <end position="244"/>
    </location>
</feature>
<reference evidence="2 3" key="1">
    <citation type="submission" date="2018-12" db="EMBL/GenBank/DDBJ databases">
        <title>Dyella dinghuensis sp. nov. DHOA06 and Dyella choica sp. nov. 4M-K27, isolated from forest soil.</title>
        <authorList>
            <person name="Qiu L.-H."/>
            <person name="Gao Z.-H."/>
        </authorList>
    </citation>
    <scope>NUCLEOTIDE SEQUENCE [LARGE SCALE GENOMIC DNA]</scope>
    <source>
        <strain evidence="2 3">DHOA06</strain>
    </source>
</reference>
<evidence type="ECO:0000313" key="3">
    <source>
        <dbReference type="Proteomes" id="UP000267077"/>
    </source>
</evidence>
<feature type="transmembrane region" description="Helical" evidence="1">
    <location>
        <begin position="50"/>
        <end position="72"/>
    </location>
</feature>
<sequence length="302" mass="33659">MVESSRCGRYVEVKGHAIQPSGWLVIHGISRDRIRQTAEGVAMYLLDHPIHLFVVATIVLLLAHEIGFRLRVLAKDRDDKDWQKQVHDTRNQIAFLLSLLIGFAMSMALSRFDERKQLVVDEANAIGTVYLRTATQAEPVRSSAPALLRDYADARLLIFGSKAQEPDRDSAAKRSRQIQDELWSEVSTEAKQTPTPIVGLYESSLNEMIDLDGKRVAATINRVPADIWVLLAFLSITTSLVVGYGQRRRAWMATFVPVLMVAIAISLIADLDTPASGFIQVNQQSVQSLSDDLHMQLSNTAH</sequence>
<accession>A0A3S0S1I0</accession>
<evidence type="ECO:0000313" key="2">
    <source>
        <dbReference type="EMBL" id="RUL61518.1"/>
    </source>
</evidence>
<name>A0A3S0S1I0_9GAMM</name>
<gene>
    <name evidence="2" type="ORF">EKH79_17960</name>
</gene>
<evidence type="ECO:0000256" key="1">
    <source>
        <dbReference type="SAM" id="Phobius"/>
    </source>
</evidence>
<dbReference type="AlphaFoldDB" id="A0A3S0S1I0"/>
<proteinExistence type="predicted"/>
<dbReference type="InterPro" id="IPR025333">
    <property type="entry name" value="DUF4239"/>
</dbReference>
<comment type="caution">
    <text evidence="2">The sequence shown here is derived from an EMBL/GenBank/DDBJ whole genome shotgun (WGS) entry which is preliminary data.</text>
</comment>